<feature type="compositionally biased region" description="Polar residues" evidence="1">
    <location>
        <begin position="31"/>
        <end position="44"/>
    </location>
</feature>
<feature type="transmembrane region" description="Helical" evidence="2">
    <location>
        <begin position="139"/>
        <end position="162"/>
    </location>
</feature>
<keyword evidence="2" id="KW-1133">Transmembrane helix</keyword>
<feature type="region of interest" description="Disordered" evidence="1">
    <location>
        <begin position="1"/>
        <end position="65"/>
    </location>
</feature>
<dbReference type="Proteomes" id="UP000594260">
    <property type="component" value="Unplaced"/>
</dbReference>
<evidence type="ECO:0000313" key="4">
    <source>
        <dbReference type="Proteomes" id="UP000594260"/>
    </source>
</evidence>
<reference evidence="3" key="1">
    <citation type="submission" date="2021-01" db="UniProtKB">
        <authorList>
            <consortium name="EnsemblMetazoa"/>
        </authorList>
    </citation>
    <scope>IDENTIFICATION</scope>
</reference>
<name>A0A7M7KDU1_VARDE</name>
<evidence type="ECO:0000256" key="2">
    <source>
        <dbReference type="SAM" id="Phobius"/>
    </source>
</evidence>
<feature type="compositionally biased region" description="Polar residues" evidence="1">
    <location>
        <begin position="97"/>
        <end position="114"/>
    </location>
</feature>
<keyword evidence="2" id="KW-0472">Membrane</keyword>
<dbReference type="AlphaFoldDB" id="A0A7M7KDU1"/>
<proteinExistence type="predicted"/>
<evidence type="ECO:0000313" key="3">
    <source>
        <dbReference type="EnsemblMetazoa" id="XP_022665335"/>
    </source>
</evidence>
<feature type="region of interest" description="Disordered" evidence="1">
    <location>
        <begin position="97"/>
        <end position="117"/>
    </location>
</feature>
<sequence length="318" mass="33494">MAKTKHSPGTGSPKRGEEENSGEVDEEHSASKNSNDPQRSISNDLKTDQRVKSKKRGKTSNVPATAMVARSIVPVISPKKDAVPNISESKNATKVIGETTSQSKEVVPSTPTKSMTRKTPLLKTGTLSKKTEKTKKRPAKLCVITATVVVLLVTIGAGVSLYCIRELYLPHSPVPQATGSSAAPIVTRAAHSTHSILNTMLSSPALLEQPIRSSDRVPRSLADDVSAANPAKLFSTDRHTAPTVMTMPDVKANIVRNSDVRSAVSTVEDTGAMFNDQPSSGVQSDAGSSNLILSNTLGAAPSGSAVNRILQAVASKIK</sequence>
<organism evidence="3 4">
    <name type="scientific">Varroa destructor</name>
    <name type="common">Honeybee mite</name>
    <dbReference type="NCBI Taxonomy" id="109461"/>
    <lineage>
        <taxon>Eukaryota</taxon>
        <taxon>Metazoa</taxon>
        <taxon>Ecdysozoa</taxon>
        <taxon>Arthropoda</taxon>
        <taxon>Chelicerata</taxon>
        <taxon>Arachnida</taxon>
        <taxon>Acari</taxon>
        <taxon>Parasitiformes</taxon>
        <taxon>Mesostigmata</taxon>
        <taxon>Gamasina</taxon>
        <taxon>Dermanyssoidea</taxon>
        <taxon>Varroidae</taxon>
        <taxon>Varroa</taxon>
    </lineage>
</organism>
<keyword evidence="2" id="KW-0812">Transmembrane</keyword>
<evidence type="ECO:0000256" key="1">
    <source>
        <dbReference type="SAM" id="MobiDB-lite"/>
    </source>
</evidence>
<dbReference type="EnsemblMetazoa" id="XM_022809600">
    <property type="protein sequence ID" value="XP_022665335"/>
    <property type="gene ID" value="LOC111252127"/>
</dbReference>
<keyword evidence="4" id="KW-1185">Reference proteome</keyword>
<accession>A0A7M7KDU1</accession>
<dbReference type="RefSeq" id="XP_022665335.1">
    <property type="nucleotide sequence ID" value="XM_022809600.1"/>
</dbReference>
<protein>
    <submittedName>
        <fullName evidence="3">Uncharacterized protein</fullName>
    </submittedName>
</protein>
<dbReference type="GeneID" id="111252127"/>